<dbReference type="GO" id="GO:0042597">
    <property type="term" value="C:periplasmic space"/>
    <property type="evidence" value="ECO:0007669"/>
    <property type="project" value="UniProtKB-SubCell"/>
</dbReference>
<keyword evidence="6" id="KW-1185">Reference proteome</keyword>
<evidence type="ECO:0000313" key="5">
    <source>
        <dbReference type="EMBL" id="MBB3064119.1"/>
    </source>
</evidence>
<dbReference type="PANTHER" id="PTHR30222">
    <property type="entry name" value="SPERMIDINE/PUTRESCINE-BINDING PERIPLASMIC PROTEIN"/>
    <property type="match status" value="1"/>
</dbReference>
<comment type="caution">
    <text evidence="5">The sequence shown here is derived from an EMBL/GenBank/DDBJ whole genome shotgun (WGS) entry which is preliminary data.</text>
</comment>
<dbReference type="InterPro" id="IPR001188">
    <property type="entry name" value="Sperm_putr-bd"/>
</dbReference>
<dbReference type="GO" id="GO:0019808">
    <property type="term" value="F:polyamine binding"/>
    <property type="evidence" value="ECO:0007669"/>
    <property type="project" value="InterPro"/>
</dbReference>
<evidence type="ECO:0000313" key="6">
    <source>
        <dbReference type="Proteomes" id="UP000581135"/>
    </source>
</evidence>
<protein>
    <submittedName>
        <fullName evidence="5">Spermidine/putrescine-binding protein</fullName>
    </submittedName>
</protein>
<proteinExistence type="predicted"/>
<dbReference type="EMBL" id="JACHXA010000001">
    <property type="protein sequence ID" value="MBB3064119.1"/>
    <property type="molecule type" value="Genomic_DNA"/>
</dbReference>
<accession>A0A839SQ95</accession>
<dbReference type="InterPro" id="IPR006059">
    <property type="entry name" value="SBP"/>
</dbReference>
<evidence type="ECO:0000256" key="3">
    <source>
        <dbReference type="ARBA" id="ARBA00022729"/>
    </source>
</evidence>
<organism evidence="5 6">
    <name type="scientific">Limibacillus halophilus</name>
    <dbReference type="NCBI Taxonomy" id="1579333"/>
    <lineage>
        <taxon>Bacteria</taxon>
        <taxon>Pseudomonadati</taxon>
        <taxon>Pseudomonadota</taxon>
        <taxon>Alphaproteobacteria</taxon>
        <taxon>Rhodospirillales</taxon>
        <taxon>Rhodovibrionaceae</taxon>
        <taxon>Limibacillus</taxon>
    </lineage>
</organism>
<dbReference type="Gene3D" id="3.40.190.10">
    <property type="entry name" value="Periplasmic binding protein-like II"/>
    <property type="match status" value="2"/>
</dbReference>
<dbReference type="PROSITE" id="PS51318">
    <property type="entry name" value="TAT"/>
    <property type="match status" value="1"/>
</dbReference>
<comment type="subcellular location">
    <subcellularLocation>
        <location evidence="1">Periplasm</location>
    </subcellularLocation>
</comment>
<dbReference type="RefSeq" id="WP_183414931.1">
    <property type="nucleotide sequence ID" value="NZ_JACHXA010000001.1"/>
</dbReference>
<keyword evidence="2" id="KW-0813">Transport</keyword>
<keyword evidence="4" id="KW-0574">Periplasm</keyword>
<dbReference type="Pfam" id="PF13416">
    <property type="entry name" value="SBP_bac_8"/>
    <property type="match status" value="1"/>
</dbReference>
<dbReference type="SUPFAM" id="SSF53850">
    <property type="entry name" value="Periplasmic binding protein-like II"/>
    <property type="match status" value="1"/>
</dbReference>
<evidence type="ECO:0000256" key="2">
    <source>
        <dbReference type="ARBA" id="ARBA00022448"/>
    </source>
</evidence>
<dbReference type="AlphaFoldDB" id="A0A839SQ95"/>
<dbReference type="InterPro" id="IPR006311">
    <property type="entry name" value="TAT_signal"/>
</dbReference>
<evidence type="ECO:0000256" key="1">
    <source>
        <dbReference type="ARBA" id="ARBA00004418"/>
    </source>
</evidence>
<dbReference type="PANTHER" id="PTHR30222:SF17">
    <property type="entry name" value="SPERMIDINE_PUTRESCINE-BINDING PERIPLASMIC PROTEIN"/>
    <property type="match status" value="1"/>
</dbReference>
<dbReference type="PRINTS" id="PR00909">
    <property type="entry name" value="SPERMDNBNDNG"/>
</dbReference>
<dbReference type="Proteomes" id="UP000581135">
    <property type="component" value="Unassembled WGS sequence"/>
</dbReference>
<dbReference type="GO" id="GO:0015846">
    <property type="term" value="P:polyamine transport"/>
    <property type="evidence" value="ECO:0007669"/>
    <property type="project" value="InterPro"/>
</dbReference>
<sequence>MKRRNIQQALMKAGLNRREFGKVMAAAGATLVATSPTARRAFAAPNLTVFEWSGYDDPTLCQEFVDKHGEPPNYAIFAEEEEAYQKLRAGFKVDMSHPCTLSVARWRDSGLLKPIDTSRVPRWNEIPSDMLGAKGIQHDGKIWMMPFDWGNSTIIYRDDELPNAAQSYNLLLDPALRGRVSIFDSVDEAFVIAAGILGYESHMDLSDDEMQKCAEVLRELHKNIRFYWGDPTALQQSIAAGEILAAWAWTDSYISLRWEEVPVKFMFPTEGLSTWMCGFVLNADGPGDENLAYEYLNATLDPNVGKVLIDEWGYGHANAQSYKISESDLAKELGLTDDLTKFLKGTRFQGEIVPEKREKMIEIFETVKLGG</sequence>
<reference evidence="5 6" key="1">
    <citation type="submission" date="2020-08" db="EMBL/GenBank/DDBJ databases">
        <title>Genomic Encyclopedia of Type Strains, Phase III (KMG-III): the genomes of soil and plant-associated and newly described type strains.</title>
        <authorList>
            <person name="Whitman W."/>
        </authorList>
    </citation>
    <scope>NUCLEOTIDE SEQUENCE [LARGE SCALE GENOMIC DNA]</scope>
    <source>
        <strain evidence="5 6">CECT 8803</strain>
    </source>
</reference>
<evidence type="ECO:0000256" key="4">
    <source>
        <dbReference type="ARBA" id="ARBA00022764"/>
    </source>
</evidence>
<keyword evidence="3" id="KW-0732">Signal</keyword>
<name>A0A839SQ95_9PROT</name>
<gene>
    <name evidence="5" type="ORF">FHR98_000384</name>
</gene>